<sequence length="161" mass="18317">MLISTSCLPSQPLKAHSTLATMHRRSRRAVYLTEKSDIKAVGDLQPRTSLQLTILKTLPLQELKLNRLELMGFPYCWASKLCRRNWRKMRGDRSECQFHGGTRNSLLYCSYLTSRAASSSKGEDCVSNLRSWLVGRVTEKKRLMKGKEVEITSKTNALPQA</sequence>
<dbReference type="Proteomes" id="UP001283361">
    <property type="component" value="Unassembled WGS sequence"/>
</dbReference>
<organism evidence="1 2">
    <name type="scientific">Elysia crispata</name>
    <name type="common">lettuce slug</name>
    <dbReference type="NCBI Taxonomy" id="231223"/>
    <lineage>
        <taxon>Eukaryota</taxon>
        <taxon>Metazoa</taxon>
        <taxon>Spiralia</taxon>
        <taxon>Lophotrochozoa</taxon>
        <taxon>Mollusca</taxon>
        <taxon>Gastropoda</taxon>
        <taxon>Heterobranchia</taxon>
        <taxon>Euthyneura</taxon>
        <taxon>Panpulmonata</taxon>
        <taxon>Sacoglossa</taxon>
        <taxon>Placobranchoidea</taxon>
        <taxon>Plakobranchidae</taxon>
        <taxon>Elysia</taxon>
    </lineage>
</organism>
<comment type="caution">
    <text evidence="1">The sequence shown here is derived from an EMBL/GenBank/DDBJ whole genome shotgun (WGS) entry which is preliminary data.</text>
</comment>
<accession>A0AAE1E2R0</accession>
<evidence type="ECO:0000313" key="1">
    <source>
        <dbReference type="EMBL" id="KAK3792269.1"/>
    </source>
</evidence>
<name>A0AAE1E2R0_9GAST</name>
<protein>
    <submittedName>
        <fullName evidence="1">Uncharacterized protein</fullName>
    </submittedName>
</protein>
<gene>
    <name evidence="1" type="ORF">RRG08_007348</name>
</gene>
<evidence type="ECO:0000313" key="2">
    <source>
        <dbReference type="Proteomes" id="UP001283361"/>
    </source>
</evidence>
<dbReference type="EMBL" id="JAWDGP010001382">
    <property type="protein sequence ID" value="KAK3792269.1"/>
    <property type="molecule type" value="Genomic_DNA"/>
</dbReference>
<keyword evidence="2" id="KW-1185">Reference proteome</keyword>
<reference evidence="1" key="1">
    <citation type="journal article" date="2023" name="G3 (Bethesda)">
        <title>A reference genome for the long-term kleptoplast-retaining sea slug Elysia crispata morphotype clarki.</title>
        <authorList>
            <person name="Eastman K.E."/>
            <person name="Pendleton A.L."/>
            <person name="Shaikh M.A."/>
            <person name="Suttiyut T."/>
            <person name="Ogas R."/>
            <person name="Tomko P."/>
            <person name="Gavelis G."/>
            <person name="Widhalm J.R."/>
            <person name="Wisecaver J.H."/>
        </authorList>
    </citation>
    <scope>NUCLEOTIDE SEQUENCE</scope>
    <source>
        <strain evidence="1">ECLA1</strain>
    </source>
</reference>
<dbReference type="AlphaFoldDB" id="A0AAE1E2R0"/>
<proteinExistence type="predicted"/>